<dbReference type="AlphaFoldDB" id="A0AAD2JWW2"/>
<organism evidence="1 2">
    <name type="scientific">Mycena citricolor</name>
    <dbReference type="NCBI Taxonomy" id="2018698"/>
    <lineage>
        <taxon>Eukaryota</taxon>
        <taxon>Fungi</taxon>
        <taxon>Dikarya</taxon>
        <taxon>Basidiomycota</taxon>
        <taxon>Agaricomycotina</taxon>
        <taxon>Agaricomycetes</taxon>
        <taxon>Agaricomycetidae</taxon>
        <taxon>Agaricales</taxon>
        <taxon>Marasmiineae</taxon>
        <taxon>Mycenaceae</taxon>
        <taxon>Mycena</taxon>
    </lineage>
</organism>
<reference evidence="1" key="1">
    <citation type="submission" date="2023-11" db="EMBL/GenBank/DDBJ databases">
        <authorList>
            <person name="De Vega J J."/>
            <person name="De Vega J J."/>
        </authorList>
    </citation>
    <scope>NUCLEOTIDE SEQUENCE</scope>
</reference>
<dbReference type="EMBL" id="CAVNYO010000109">
    <property type="protein sequence ID" value="CAK5266352.1"/>
    <property type="molecule type" value="Genomic_DNA"/>
</dbReference>
<sequence>MRGNHLKRTVGAPVWRNGFQRRNSAPRAMRIRLSMLLQISASLSSNLIRFLGSILLNNAEPTRRPAGTDIICVLPMKPHSMPNFVRVDVSRSSITAKRSMGHAPSAAYTLF</sequence>
<gene>
    <name evidence="1" type="ORF">MYCIT1_LOCUS8049</name>
</gene>
<accession>A0AAD2JWW2</accession>
<name>A0AAD2JWW2_9AGAR</name>
<protein>
    <submittedName>
        <fullName evidence="1">Uncharacterized protein</fullName>
    </submittedName>
</protein>
<proteinExistence type="predicted"/>
<dbReference type="Proteomes" id="UP001295794">
    <property type="component" value="Unassembled WGS sequence"/>
</dbReference>
<keyword evidence="2" id="KW-1185">Reference proteome</keyword>
<comment type="caution">
    <text evidence="1">The sequence shown here is derived from an EMBL/GenBank/DDBJ whole genome shotgun (WGS) entry which is preliminary data.</text>
</comment>
<evidence type="ECO:0000313" key="2">
    <source>
        <dbReference type="Proteomes" id="UP001295794"/>
    </source>
</evidence>
<evidence type="ECO:0000313" key="1">
    <source>
        <dbReference type="EMBL" id="CAK5266352.1"/>
    </source>
</evidence>